<evidence type="ECO:0000259" key="1">
    <source>
        <dbReference type="Pfam" id="PF03781"/>
    </source>
</evidence>
<dbReference type="Pfam" id="PF03781">
    <property type="entry name" value="FGE-sulfatase"/>
    <property type="match status" value="1"/>
</dbReference>
<dbReference type="AlphaFoldDB" id="A0A2W4SG79"/>
<evidence type="ECO:0000259" key="2">
    <source>
        <dbReference type="Pfam" id="PF20703"/>
    </source>
</evidence>
<sequence>MTDANLLKRFRIFLASPGDVSFERKLAREAIDHINGERRFRGRIGCEIVAWDQPGAAVAMEAGLTPQQAIAQGLPKPEDCDLVVVILWSRIGTPIPADFELKADGTPYLSGTEWEYLNAIKGFRTKQQPGNIWVFQRMEVPKPALDDPQYSTIVEQWGKLQKFFTGFTNPDNSLNGGINRYDTPNDFSQQFERFLRDRLDKLLETLPPASNSDVSGNPLVKPLWTESPYPGLEAFTPEQAPIYFGRGREVNQLLNQFADTKVRFVAVVGVSGSGKSSLVKAGLLPHLRTGLINHAPWIDIIFKPGEKGDNPFLALAVTLKNQLKLTDQTEAELAGSLQADGRLAQRHLDTLLTNHPPAKELLLVIDQFEELFTQCKPSETGDFIKLLERVVSLPRIRAVVTLRADFYATAITEPILANLLRQDRGTFPLDLPGTGAIHQMITRPAEAAGVELQDGLATKLLDEAGRGPGAMALIAYTLNQLYEQELPSHYLSIAAYESLGGVTGSIQKRANTALAGLKNSLNLDTALPKLFAYLVEVNEQEVATRRRALQKDLTGDMKKLAAALTTARLLVSGNGEQNQATLEVSHETVLSGWDRLRLWILDAAKALRLRRDLERVADEWDKAGKPDAGLRTGNLLKGYSQAAEPRSATAQAYLTACNNKSRWMQVGWAVSGIGLVLGLGLFFHVSRSFYPPALATKALLVQYQLWPLTEPAMVRIPAGDFQMGDPNGQDDEKPVHTVQFAKPFALGRYEVSFDEFDLFAAATDRDKPNDQGWGRGNRPVINISWDDAVAYAQWLSERTGKWYRLPSEAEWEYATRAGTTTPRFWAENPPGEPDTACTYANVFDQNNESRIKATYGGITWEPFKCSDDFPFTAPADAFEPNAWGLHNTLGNVWEWVQDCYHDSYQGAPNDGGIFDDGTECASDRRVIRGGSWNSRPVYLRSAHRYGYDTDDRSYFIGFRLAQDL</sequence>
<dbReference type="Proteomes" id="UP000249396">
    <property type="component" value="Unassembled WGS sequence"/>
</dbReference>
<comment type="caution">
    <text evidence="3">The sequence shown here is derived from an EMBL/GenBank/DDBJ whole genome shotgun (WGS) entry which is preliminary data.</text>
</comment>
<dbReference type="InterPro" id="IPR016187">
    <property type="entry name" value="CTDL_fold"/>
</dbReference>
<dbReference type="GO" id="GO:0120147">
    <property type="term" value="F:formylglycine-generating oxidase activity"/>
    <property type="evidence" value="ECO:0007669"/>
    <property type="project" value="TreeGrafter"/>
</dbReference>
<dbReference type="Gene3D" id="3.40.50.300">
    <property type="entry name" value="P-loop containing nucleotide triphosphate hydrolases"/>
    <property type="match status" value="1"/>
</dbReference>
<reference evidence="3 4" key="1">
    <citation type="journal article" date="2018" name="Aquat. Microb. Ecol.">
        <title>Gammaproteobacterial methanotrophs dominate.</title>
        <authorList>
            <person name="Rissanen A.J."/>
            <person name="Saarenheimo J."/>
            <person name="Tiirola M."/>
            <person name="Peura S."/>
            <person name="Aalto S.L."/>
            <person name="Karvinen A."/>
            <person name="Nykanen H."/>
        </authorList>
    </citation>
    <scope>NUCLEOTIDE SEQUENCE [LARGE SCALE GENOMIC DNA]</scope>
    <source>
        <strain evidence="3">AMbin10</strain>
    </source>
</reference>
<dbReference type="InterPro" id="IPR051043">
    <property type="entry name" value="Sulfatase_Mod_Factor_Kinase"/>
</dbReference>
<proteinExistence type="predicted"/>
<dbReference type="PANTHER" id="PTHR23150:SF35">
    <property type="entry name" value="BLL6746 PROTEIN"/>
    <property type="match status" value="1"/>
</dbReference>
<dbReference type="Pfam" id="PF20703">
    <property type="entry name" value="nSTAND1"/>
    <property type="match status" value="1"/>
</dbReference>
<dbReference type="InterPro" id="IPR027417">
    <property type="entry name" value="P-loop_NTPase"/>
</dbReference>
<dbReference type="InterPro" id="IPR005532">
    <property type="entry name" value="SUMF_dom"/>
</dbReference>
<dbReference type="SUPFAM" id="SSF52540">
    <property type="entry name" value="P-loop containing nucleoside triphosphate hydrolases"/>
    <property type="match status" value="1"/>
</dbReference>
<organism evidence="3 4">
    <name type="scientific">Candidatus Methylumidiphilus alinenensis</name>
    <dbReference type="NCBI Taxonomy" id="2202197"/>
    <lineage>
        <taxon>Bacteria</taxon>
        <taxon>Pseudomonadati</taxon>
        <taxon>Pseudomonadota</taxon>
        <taxon>Gammaproteobacteria</taxon>
        <taxon>Methylococcales</taxon>
        <taxon>Candidatus Methylumidiphilus</taxon>
    </lineage>
</organism>
<feature type="domain" description="Novel STAND NTPase 1" evidence="2">
    <location>
        <begin position="228"/>
        <end position="627"/>
    </location>
</feature>
<protein>
    <submittedName>
        <fullName evidence="3">Uncharacterized protein</fullName>
    </submittedName>
</protein>
<evidence type="ECO:0000313" key="4">
    <source>
        <dbReference type="Proteomes" id="UP000249396"/>
    </source>
</evidence>
<dbReference type="EMBL" id="QJPH01000425">
    <property type="protein sequence ID" value="PZN74510.1"/>
    <property type="molecule type" value="Genomic_DNA"/>
</dbReference>
<dbReference type="PANTHER" id="PTHR23150">
    <property type="entry name" value="SULFATASE MODIFYING FACTOR 1, 2"/>
    <property type="match status" value="1"/>
</dbReference>
<dbReference type="Gene3D" id="3.90.1580.10">
    <property type="entry name" value="paralog of FGE (formylglycine-generating enzyme)"/>
    <property type="match status" value="1"/>
</dbReference>
<gene>
    <name evidence="3" type="ORF">DM484_21205</name>
</gene>
<dbReference type="SUPFAM" id="SSF56436">
    <property type="entry name" value="C-type lectin-like"/>
    <property type="match status" value="1"/>
</dbReference>
<accession>A0A2W4SG79</accession>
<dbReference type="InterPro" id="IPR049052">
    <property type="entry name" value="nSTAND1"/>
</dbReference>
<evidence type="ECO:0000313" key="3">
    <source>
        <dbReference type="EMBL" id="PZN74510.1"/>
    </source>
</evidence>
<name>A0A2W4SG79_9GAMM</name>
<feature type="domain" description="Sulfatase-modifying factor enzyme-like" evidence="1">
    <location>
        <begin position="710"/>
        <end position="961"/>
    </location>
</feature>
<dbReference type="InterPro" id="IPR042095">
    <property type="entry name" value="SUMF_sf"/>
</dbReference>